<dbReference type="PROSITE" id="PS00188">
    <property type="entry name" value="BIOTIN"/>
    <property type="match status" value="1"/>
</dbReference>
<keyword evidence="6 14" id="KW-0547">Nucleotide-binding</keyword>
<dbReference type="Pfam" id="PF00364">
    <property type="entry name" value="Biotin_lipoyl"/>
    <property type="match status" value="1"/>
</dbReference>
<dbReference type="PROSITE" id="PS50979">
    <property type="entry name" value="BC"/>
    <property type="match status" value="1"/>
</dbReference>
<comment type="cofactor">
    <cofactor evidence="1">
        <name>biotin</name>
        <dbReference type="ChEBI" id="CHEBI:57586"/>
    </cofactor>
</comment>
<dbReference type="SUPFAM" id="SSF51230">
    <property type="entry name" value="Single hybrid motif"/>
    <property type="match status" value="1"/>
</dbReference>
<gene>
    <name evidence="18" type="ORF">J2Z31_000667</name>
</gene>
<dbReference type="CDD" id="cd06850">
    <property type="entry name" value="biotinyl_domain"/>
    <property type="match status" value="1"/>
</dbReference>
<evidence type="ECO:0000256" key="3">
    <source>
        <dbReference type="ARBA" id="ARBA00013050"/>
    </source>
</evidence>
<dbReference type="SUPFAM" id="SSF56059">
    <property type="entry name" value="Glutathione synthetase ATP-binding domain-like"/>
    <property type="match status" value="1"/>
</dbReference>
<keyword evidence="10" id="KW-0443">Lipid metabolism</keyword>
<organism evidence="18 19">
    <name type="scientific">Sinorhizobium kostiense</name>
    <dbReference type="NCBI Taxonomy" id="76747"/>
    <lineage>
        <taxon>Bacteria</taxon>
        <taxon>Pseudomonadati</taxon>
        <taxon>Pseudomonadota</taxon>
        <taxon>Alphaproteobacteria</taxon>
        <taxon>Hyphomicrobiales</taxon>
        <taxon>Rhizobiaceae</taxon>
        <taxon>Sinorhizobium/Ensifer group</taxon>
        <taxon>Sinorhizobium</taxon>
    </lineage>
</organism>
<comment type="caution">
    <text evidence="18">The sequence shown here is derived from an EMBL/GenBank/DDBJ whole genome shotgun (WGS) entry which is preliminary data.</text>
</comment>
<evidence type="ECO:0000256" key="12">
    <source>
        <dbReference type="ARBA" id="ARBA00023267"/>
    </source>
</evidence>
<evidence type="ECO:0000256" key="5">
    <source>
        <dbReference type="ARBA" id="ARBA00022723"/>
    </source>
</evidence>
<feature type="domain" description="Lipoyl-binding" evidence="15">
    <location>
        <begin position="591"/>
        <end position="667"/>
    </location>
</feature>
<dbReference type="InterPro" id="IPR005481">
    <property type="entry name" value="BC-like_N"/>
</dbReference>
<feature type="domain" description="ATP-grasp" evidence="16">
    <location>
        <begin position="120"/>
        <end position="317"/>
    </location>
</feature>
<dbReference type="Pfam" id="PF18140">
    <property type="entry name" value="PCC_BT"/>
    <property type="match status" value="1"/>
</dbReference>
<accession>A0ABS4QU63</accession>
<dbReference type="PROSITE" id="PS00867">
    <property type="entry name" value="CPSASE_2"/>
    <property type="match status" value="1"/>
</dbReference>
<keyword evidence="19" id="KW-1185">Reference proteome</keyword>
<evidence type="ECO:0000256" key="7">
    <source>
        <dbReference type="ARBA" id="ARBA00022840"/>
    </source>
</evidence>
<keyword evidence="9" id="KW-0442">Lipid degradation</keyword>
<dbReference type="Gene3D" id="3.30.700.30">
    <property type="match status" value="1"/>
</dbReference>
<evidence type="ECO:0000256" key="13">
    <source>
        <dbReference type="ARBA" id="ARBA00049495"/>
    </source>
</evidence>
<evidence type="ECO:0000256" key="2">
    <source>
        <dbReference type="ARBA" id="ARBA00005060"/>
    </source>
</evidence>
<dbReference type="InterPro" id="IPR005482">
    <property type="entry name" value="Biotin_COase_C"/>
</dbReference>
<dbReference type="InterPro" id="IPR016185">
    <property type="entry name" value="PreATP-grasp_dom_sf"/>
</dbReference>
<dbReference type="GO" id="GO:0004658">
    <property type="term" value="F:propionyl-CoA carboxylase activity"/>
    <property type="evidence" value="ECO:0007669"/>
    <property type="project" value="UniProtKB-EC"/>
</dbReference>
<dbReference type="EC" id="6.4.1.3" evidence="3"/>
<dbReference type="InterPro" id="IPR000089">
    <property type="entry name" value="Biotin_lipoyl"/>
</dbReference>
<evidence type="ECO:0000256" key="14">
    <source>
        <dbReference type="PROSITE-ProRule" id="PRU00409"/>
    </source>
</evidence>
<dbReference type="InterPro" id="IPR011761">
    <property type="entry name" value="ATP-grasp"/>
</dbReference>
<dbReference type="InterPro" id="IPR050856">
    <property type="entry name" value="Biotin_carboxylase_complex"/>
</dbReference>
<protein>
    <recommendedName>
        <fullName evidence="3">propionyl-CoA carboxylase</fullName>
        <ecNumber evidence="3">6.4.1.3</ecNumber>
    </recommendedName>
</protein>
<keyword evidence="12" id="KW-0092">Biotin</keyword>
<dbReference type="PANTHER" id="PTHR18866:SF33">
    <property type="entry name" value="METHYLCROTONOYL-COA CARBOXYLASE SUBUNIT ALPHA, MITOCHONDRIAL-RELATED"/>
    <property type="match status" value="1"/>
</dbReference>
<dbReference type="NCBIfam" id="NF006367">
    <property type="entry name" value="PRK08591.1"/>
    <property type="match status" value="1"/>
</dbReference>
<evidence type="ECO:0000313" key="19">
    <source>
        <dbReference type="Proteomes" id="UP000730739"/>
    </source>
</evidence>
<evidence type="ECO:0000259" key="16">
    <source>
        <dbReference type="PROSITE" id="PS50975"/>
    </source>
</evidence>
<dbReference type="RefSeq" id="WP_209600439.1">
    <property type="nucleotide sequence ID" value="NZ_JAGILA010000001.1"/>
</dbReference>
<dbReference type="InterPro" id="IPR011053">
    <property type="entry name" value="Single_hybrid_motif"/>
</dbReference>
<evidence type="ECO:0000259" key="17">
    <source>
        <dbReference type="PROSITE" id="PS50979"/>
    </source>
</evidence>
<evidence type="ECO:0000256" key="1">
    <source>
        <dbReference type="ARBA" id="ARBA00001953"/>
    </source>
</evidence>
<evidence type="ECO:0000256" key="8">
    <source>
        <dbReference type="ARBA" id="ARBA00022842"/>
    </source>
</evidence>
<dbReference type="PROSITE" id="PS50975">
    <property type="entry name" value="ATP_GRASP"/>
    <property type="match status" value="1"/>
</dbReference>
<evidence type="ECO:0000313" key="18">
    <source>
        <dbReference type="EMBL" id="MBP2234177.1"/>
    </source>
</evidence>
<dbReference type="InterPro" id="IPR005479">
    <property type="entry name" value="CPAse_ATP-bd"/>
</dbReference>
<evidence type="ECO:0000256" key="9">
    <source>
        <dbReference type="ARBA" id="ARBA00022963"/>
    </source>
</evidence>
<feature type="domain" description="Biotin carboxylation" evidence="17">
    <location>
        <begin position="1"/>
        <end position="452"/>
    </location>
</feature>
<dbReference type="InterPro" id="IPR041265">
    <property type="entry name" value="PCC_BT"/>
</dbReference>
<keyword evidence="11" id="KW-0464">Manganese</keyword>
<dbReference type="Pfam" id="PF02785">
    <property type="entry name" value="Biotin_carb_C"/>
    <property type="match status" value="1"/>
</dbReference>
<evidence type="ECO:0000256" key="11">
    <source>
        <dbReference type="ARBA" id="ARBA00023211"/>
    </source>
</evidence>
<dbReference type="Gene3D" id="3.30.470.20">
    <property type="entry name" value="ATP-grasp fold, B domain"/>
    <property type="match status" value="1"/>
</dbReference>
<keyword evidence="8" id="KW-0460">Magnesium</keyword>
<dbReference type="InterPro" id="IPR001882">
    <property type="entry name" value="Biotin_BS"/>
</dbReference>
<dbReference type="PROSITE" id="PS50968">
    <property type="entry name" value="BIOTINYL_LIPOYL"/>
    <property type="match status" value="1"/>
</dbReference>
<dbReference type="PROSITE" id="PS00866">
    <property type="entry name" value="CPSASE_1"/>
    <property type="match status" value="1"/>
</dbReference>
<reference evidence="18 19" key="1">
    <citation type="submission" date="2021-03" db="EMBL/GenBank/DDBJ databases">
        <title>Genomic Encyclopedia of Type Strains, Phase IV (KMG-IV): sequencing the most valuable type-strain genomes for metagenomic binning, comparative biology and taxonomic classification.</title>
        <authorList>
            <person name="Goeker M."/>
        </authorList>
    </citation>
    <scope>NUCLEOTIDE SEQUENCE [LARGE SCALE GENOMIC DNA]</scope>
    <source>
        <strain evidence="18 19">DSM 13372</strain>
    </source>
</reference>
<evidence type="ECO:0000256" key="4">
    <source>
        <dbReference type="ARBA" id="ARBA00022598"/>
    </source>
</evidence>
<dbReference type="Pfam" id="PF02786">
    <property type="entry name" value="CPSase_L_D2"/>
    <property type="match status" value="1"/>
</dbReference>
<comment type="catalytic activity">
    <reaction evidence="13">
        <text>propanoyl-CoA + hydrogencarbonate + ATP = (S)-methylmalonyl-CoA + ADP + phosphate + H(+)</text>
        <dbReference type="Rhea" id="RHEA:23720"/>
        <dbReference type="ChEBI" id="CHEBI:15378"/>
        <dbReference type="ChEBI" id="CHEBI:17544"/>
        <dbReference type="ChEBI" id="CHEBI:30616"/>
        <dbReference type="ChEBI" id="CHEBI:43474"/>
        <dbReference type="ChEBI" id="CHEBI:57327"/>
        <dbReference type="ChEBI" id="CHEBI:57392"/>
        <dbReference type="ChEBI" id="CHEBI:456216"/>
        <dbReference type="EC" id="6.4.1.3"/>
    </reaction>
    <physiologicalReaction direction="left-to-right" evidence="13">
        <dbReference type="Rhea" id="RHEA:23721"/>
    </physiologicalReaction>
</comment>
<keyword evidence="4 18" id="KW-0436">Ligase</keyword>
<evidence type="ECO:0000256" key="10">
    <source>
        <dbReference type="ARBA" id="ARBA00023098"/>
    </source>
</evidence>
<dbReference type="InterPro" id="IPR011054">
    <property type="entry name" value="Rudment_hybrid_motif"/>
</dbReference>
<dbReference type="Pfam" id="PF00289">
    <property type="entry name" value="Biotin_carb_N"/>
    <property type="match status" value="1"/>
</dbReference>
<evidence type="ECO:0000256" key="6">
    <source>
        <dbReference type="ARBA" id="ARBA00022741"/>
    </source>
</evidence>
<sequence length="667" mass="73201">MFKKILIANRGEIACRVIRTAKKLGIATVAVYSDADRDAMHARLADEAVHIGPSPSSQSYIVIEKILEAIRKTGADAVHPGYGFLSENAAFAEALEKEGVTFIGPPVRAIEAMGDKITSKKLAAKAGVSTVPGHLGLIENADEAVRIACSIGYPVMIKASAGGGGKGMRIAWNEREAREGFRSSKNEAKSSFGDDRIFIEKFVTEPRHIEIQVLGDRHGNIVYLGERECSIQRRNQKVIEEAPSPFLDEKTRRTMGEQAVALAKAVGYHSAGTVEFIVDADRNFYFLEMNTRLQVEHPVTELVTGLDLVEQMIRVAAGEKLFFGQKEVRLEGWAIESRLYAEDPYRDFLPSIGRLTRYRPPDEGRQDDGTIIRNDTGVFEGGEISMYYDPMIAKLCTWGPDRPTAIEAMADALDAFEVEGIGHNLPFLSAVMQQERFREGRLTTAYIAEEFKDGFQGVAPDARSARTLAAVAVTINQALQERASQISGTIGNHRRIVGHEWVASLAGQDFQASWGTSPDGAYVRFSDDEIISVATDWVPGRRLATFNIDNRPMAVKVDLAGAGIRLRWRGIDVVARVRSPRVAELARLMPKKTPPDTSKMLLCPMPGVVTSIAVREGETVEAGQAIAVVEAMKMENILRAERRATVKRVAIAAGASLAVDELIMEFE</sequence>
<dbReference type="SUPFAM" id="SSF52440">
    <property type="entry name" value="PreATP-grasp domain"/>
    <property type="match status" value="1"/>
</dbReference>
<dbReference type="SMART" id="SM00878">
    <property type="entry name" value="Biotin_carb_C"/>
    <property type="match status" value="1"/>
</dbReference>
<comment type="pathway">
    <text evidence="2">Metabolic intermediate metabolism; propanoyl-CoA degradation; succinyl-CoA from propanoyl-CoA: step 1/3.</text>
</comment>
<dbReference type="PANTHER" id="PTHR18866">
    <property type="entry name" value="CARBOXYLASE:PYRUVATE/ACETYL-COA/PROPIONYL-COA CARBOXYLASE"/>
    <property type="match status" value="1"/>
</dbReference>
<dbReference type="Proteomes" id="UP000730739">
    <property type="component" value="Unassembled WGS sequence"/>
</dbReference>
<dbReference type="EMBL" id="JAGILA010000001">
    <property type="protein sequence ID" value="MBP2234177.1"/>
    <property type="molecule type" value="Genomic_DNA"/>
</dbReference>
<name>A0ABS4QU63_9HYPH</name>
<dbReference type="InterPro" id="IPR011764">
    <property type="entry name" value="Biotin_carboxylation_dom"/>
</dbReference>
<keyword evidence="7 14" id="KW-0067">ATP-binding</keyword>
<keyword evidence="5" id="KW-0479">Metal-binding</keyword>
<dbReference type="SUPFAM" id="SSF51246">
    <property type="entry name" value="Rudiment single hybrid motif"/>
    <property type="match status" value="1"/>
</dbReference>
<evidence type="ECO:0000259" key="15">
    <source>
        <dbReference type="PROSITE" id="PS50968"/>
    </source>
</evidence>
<dbReference type="Gene3D" id="2.40.50.100">
    <property type="match status" value="1"/>
</dbReference>
<proteinExistence type="predicted"/>